<dbReference type="EMBL" id="BAABBM010000001">
    <property type="protein sequence ID" value="GAA3908585.1"/>
    <property type="molecule type" value="Genomic_DNA"/>
</dbReference>
<comment type="caution">
    <text evidence="19">The sequence shown here is derived from an EMBL/GenBank/DDBJ whole genome shotgun (WGS) entry which is preliminary data.</text>
</comment>
<keyword evidence="10 15" id="KW-0418">Kinase</keyword>
<dbReference type="InterPro" id="IPR023151">
    <property type="entry name" value="PEP_util_CS"/>
</dbReference>
<accession>A0ABP7LX25</accession>
<dbReference type="PROSITE" id="PS00370">
    <property type="entry name" value="PEP_ENZYMES_PHOS_SITE"/>
    <property type="match status" value="1"/>
</dbReference>
<feature type="domain" description="Pyruvate phosphate dikinase AMP/ATP-binding" evidence="17">
    <location>
        <begin position="17"/>
        <end position="337"/>
    </location>
</feature>
<proteinExistence type="inferred from homology"/>
<dbReference type="PANTHER" id="PTHR43030">
    <property type="entry name" value="PHOSPHOENOLPYRUVATE SYNTHASE"/>
    <property type="match status" value="1"/>
</dbReference>
<dbReference type="Gene3D" id="3.20.20.60">
    <property type="entry name" value="Phosphoenolpyruvate-binding domains"/>
    <property type="match status" value="1"/>
</dbReference>
<keyword evidence="11 15" id="KW-0067">ATP-binding</keyword>
<dbReference type="InterPro" id="IPR040442">
    <property type="entry name" value="Pyrv_kinase-like_dom_sf"/>
</dbReference>
<keyword evidence="8 15" id="KW-0479">Metal-binding</keyword>
<evidence type="ECO:0000256" key="14">
    <source>
        <dbReference type="ARBA" id="ARBA00047700"/>
    </source>
</evidence>
<dbReference type="Gene3D" id="3.30.1490.20">
    <property type="entry name" value="ATP-grasp fold, A domain"/>
    <property type="match status" value="1"/>
</dbReference>
<evidence type="ECO:0000256" key="7">
    <source>
        <dbReference type="ARBA" id="ARBA00022679"/>
    </source>
</evidence>
<dbReference type="InterPro" id="IPR002192">
    <property type="entry name" value="PPDK_AMP/ATP-bd"/>
</dbReference>
<dbReference type="InterPro" id="IPR000121">
    <property type="entry name" value="PEP_util_C"/>
</dbReference>
<evidence type="ECO:0000256" key="6">
    <source>
        <dbReference type="ARBA" id="ARBA00021623"/>
    </source>
</evidence>
<evidence type="ECO:0000256" key="5">
    <source>
        <dbReference type="ARBA" id="ARBA00011996"/>
    </source>
</evidence>
<dbReference type="Pfam" id="PF02896">
    <property type="entry name" value="PEP-utilizers_C"/>
    <property type="match status" value="1"/>
</dbReference>
<evidence type="ECO:0000313" key="20">
    <source>
        <dbReference type="Proteomes" id="UP001500827"/>
    </source>
</evidence>
<dbReference type="InterPro" id="IPR036637">
    <property type="entry name" value="Phosphohistidine_dom_sf"/>
</dbReference>
<comment type="pathway">
    <text evidence="3 15">Carbohydrate biosynthesis; gluconeogenesis.</text>
</comment>
<dbReference type="Gene3D" id="3.30.470.20">
    <property type="entry name" value="ATP-grasp fold, B domain"/>
    <property type="match status" value="1"/>
</dbReference>
<dbReference type="Gene3D" id="3.50.30.10">
    <property type="entry name" value="Phosphohistidine domain"/>
    <property type="match status" value="1"/>
</dbReference>
<keyword evidence="9 15" id="KW-0547">Nucleotide-binding</keyword>
<dbReference type="SUPFAM" id="SSF56059">
    <property type="entry name" value="Glutathione synthetase ATP-binding domain-like"/>
    <property type="match status" value="1"/>
</dbReference>
<evidence type="ECO:0000256" key="2">
    <source>
        <dbReference type="ARBA" id="ARBA00002988"/>
    </source>
</evidence>
<protein>
    <recommendedName>
        <fullName evidence="6 15">Phosphoenolpyruvate synthase</fullName>
        <shortName evidence="15">PEP synthase</shortName>
        <ecNumber evidence="5 15">2.7.9.2</ecNumber>
    </recommendedName>
    <alternativeName>
        <fullName evidence="13 15">Pyruvate, water dikinase</fullName>
    </alternativeName>
</protein>
<dbReference type="InterPro" id="IPR013815">
    <property type="entry name" value="ATP_grasp_subdomain_1"/>
</dbReference>
<comment type="cofactor">
    <cofactor evidence="1 15">
        <name>Mg(2+)</name>
        <dbReference type="ChEBI" id="CHEBI:18420"/>
    </cofactor>
</comment>
<gene>
    <name evidence="19" type="primary">ppsA</name>
    <name evidence="19" type="ORF">GCM10022276_28630</name>
</gene>
<dbReference type="NCBIfam" id="TIGR01418">
    <property type="entry name" value="PEP_synth"/>
    <property type="match status" value="1"/>
</dbReference>
<dbReference type="PANTHER" id="PTHR43030:SF1">
    <property type="entry name" value="PHOSPHOENOLPYRUVATE SYNTHASE"/>
    <property type="match status" value="1"/>
</dbReference>
<comment type="function">
    <text evidence="2 15">Catalyzes the phosphorylation of pyruvate to phosphoenolpyruvate.</text>
</comment>
<evidence type="ECO:0000256" key="3">
    <source>
        <dbReference type="ARBA" id="ARBA00004742"/>
    </source>
</evidence>
<dbReference type="Proteomes" id="UP001500827">
    <property type="component" value="Unassembled WGS sequence"/>
</dbReference>
<dbReference type="NCBIfam" id="NF005057">
    <property type="entry name" value="PRK06464.1"/>
    <property type="match status" value="1"/>
</dbReference>
<evidence type="ECO:0000256" key="11">
    <source>
        <dbReference type="ARBA" id="ARBA00022840"/>
    </source>
</evidence>
<dbReference type="EC" id="2.7.9.2" evidence="5 15"/>
<evidence type="ECO:0000256" key="1">
    <source>
        <dbReference type="ARBA" id="ARBA00001946"/>
    </source>
</evidence>
<dbReference type="InterPro" id="IPR015813">
    <property type="entry name" value="Pyrv/PenolPyrv_kinase-like_dom"/>
</dbReference>
<dbReference type="SUPFAM" id="SSF51621">
    <property type="entry name" value="Phosphoenolpyruvate/pyruvate domain"/>
    <property type="match status" value="1"/>
</dbReference>
<evidence type="ECO:0000256" key="15">
    <source>
        <dbReference type="PIRNR" id="PIRNR000854"/>
    </source>
</evidence>
<comment type="similarity">
    <text evidence="4 15">Belongs to the PEP-utilizing enzyme family.</text>
</comment>
<evidence type="ECO:0000259" key="17">
    <source>
        <dbReference type="Pfam" id="PF01326"/>
    </source>
</evidence>
<evidence type="ECO:0000256" key="8">
    <source>
        <dbReference type="ARBA" id="ARBA00022723"/>
    </source>
</evidence>
<evidence type="ECO:0000256" key="9">
    <source>
        <dbReference type="ARBA" id="ARBA00022741"/>
    </source>
</evidence>
<comment type="catalytic activity">
    <reaction evidence="14 15">
        <text>pyruvate + ATP + H2O = phosphoenolpyruvate + AMP + phosphate + 2 H(+)</text>
        <dbReference type="Rhea" id="RHEA:11364"/>
        <dbReference type="ChEBI" id="CHEBI:15361"/>
        <dbReference type="ChEBI" id="CHEBI:15377"/>
        <dbReference type="ChEBI" id="CHEBI:15378"/>
        <dbReference type="ChEBI" id="CHEBI:30616"/>
        <dbReference type="ChEBI" id="CHEBI:43474"/>
        <dbReference type="ChEBI" id="CHEBI:58702"/>
        <dbReference type="ChEBI" id="CHEBI:456215"/>
        <dbReference type="EC" id="2.7.9.2"/>
    </reaction>
</comment>
<dbReference type="SUPFAM" id="SSF52009">
    <property type="entry name" value="Phosphohistidine domain"/>
    <property type="match status" value="1"/>
</dbReference>
<keyword evidence="7 15" id="KW-0808">Transferase</keyword>
<feature type="domain" description="PEP-utilising enzyme mobile" evidence="16">
    <location>
        <begin position="380"/>
        <end position="451"/>
    </location>
</feature>
<dbReference type="RefSeq" id="WP_344700376.1">
    <property type="nucleotide sequence ID" value="NZ_BAABBM010000001.1"/>
</dbReference>
<evidence type="ECO:0000259" key="18">
    <source>
        <dbReference type="Pfam" id="PF02896"/>
    </source>
</evidence>
<dbReference type="Pfam" id="PF01326">
    <property type="entry name" value="PPDK_N"/>
    <property type="match status" value="1"/>
</dbReference>
<evidence type="ECO:0000256" key="4">
    <source>
        <dbReference type="ARBA" id="ARBA00007837"/>
    </source>
</evidence>
<evidence type="ECO:0000256" key="10">
    <source>
        <dbReference type="ARBA" id="ARBA00022777"/>
    </source>
</evidence>
<evidence type="ECO:0000259" key="16">
    <source>
        <dbReference type="Pfam" id="PF00391"/>
    </source>
</evidence>
<evidence type="ECO:0000313" key="19">
    <source>
        <dbReference type="EMBL" id="GAA3908585.1"/>
    </source>
</evidence>
<sequence>MNEYIFNLADVGMGEVPLVGGKNASSGELIRALSTVGIRVPRGFAVSAAGYRDLISANKLRDPIARALSALRKSETSLSAAGARIRELVGNATIPTDLAADILSAYRKLGAATGEANPAVAVRSSATAEDLPEASFAGQQESYLNVVGEEQLLGACRSCYASLFTDRAIAYRQAKGIDDLAVALSIGVQQMVRSDIGSSGVMFSLDPDSGFPRVVVINAAWGLGEAIVQGAVDPDKYVVFKPLMKTSGSLPLIEKRRGGKKLKVILDKTGGTKTVDTLVDEQQSWVLSDADLSELSRWALLVEEHYGRPMDMEWAKDGVTGELFMVQARPETVQSGAGSHLIQYKVRSKGNCLLEGQAVGTSIASGEACVIANAAKIERFKEGSILVTRRTDPDWTPIMKRAAAIVTEHGGTTSHAAIISRELGIPAIVGVEGAASMLNSGQEITVSCAEGERGKIYKGRIDFTREEIDPAKLPTSKTALMVNLADPDQAFRSWQLPARGVGLARMEFIISNLLRVHPMALVHPERISDEDRQTIAELSIGYATPREFFVDNLARGIAKLAVPYHPEIAIVRLSDFKTNEYAHLIGGATFEPGEENPMLGFRGASRYYDERYRDGFALECEALKRARQMLGFKNIAVMIPFCRTPTEADRVLEVMAEEGLRRGEAGLQVYMMCEIPSNVILAREFASRFDGFSIGSNDLTQLVLGVDRDSDILAKLFDERNEAVTRSIASVIADAHAAGIKIGICGEAPSNDPEFADFLVRCGIDSMSLNPDSFVRTLKSVTAAETGALSGLAAQRPIQKPCLEKVAIIG</sequence>
<dbReference type="InterPro" id="IPR018274">
    <property type="entry name" value="PEP_util_AS"/>
</dbReference>
<dbReference type="InterPro" id="IPR008279">
    <property type="entry name" value="PEP-util_enz_mobile_dom"/>
</dbReference>
<organism evidence="19 20">
    <name type="scientific">Sphingomonas limnosediminicola</name>
    <dbReference type="NCBI Taxonomy" id="940133"/>
    <lineage>
        <taxon>Bacteria</taxon>
        <taxon>Pseudomonadati</taxon>
        <taxon>Pseudomonadota</taxon>
        <taxon>Alphaproteobacteria</taxon>
        <taxon>Sphingomonadales</taxon>
        <taxon>Sphingomonadaceae</taxon>
        <taxon>Sphingomonas</taxon>
    </lineage>
</organism>
<reference evidence="20" key="1">
    <citation type="journal article" date="2019" name="Int. J. Syst. Evol. Microbiol.">
        <title>The Global Catalogue of Microorganisms (GCM) 10K type strain sequencing project: providing services to taxonomists for standard genome sequencing and annotation.</title>
        <authorList>
            <consortium name="The Broad Institute Genomics Platform"/>
            <consortium name="The Broad Institute Genome Sequencing Center for Infectious Disease"/>
            <person name="Wu L."/>
            <person name="Ma J."/>
        </authorList>
    </citation>
    <scope>NUCLEOTIDE SEQUENCE [LARGE SCALE GENOMIC DNA]</scope>
    <source>
        <strain evidence="20">JCM 17543</strain>
    </source>
</reference>
<dbReference type="Pfam" id="PF00391">
    <property type="entry name" value="PEP-utilizers"/>
    <property type="match status" value="1"/>
</dbReference>
<dbReference type="PIRSF" id="PIRSF000854">
    <property type="entry name" value="PEP_synthase"/>
    <property type="match status" value="1"/>
</dbReference>
<keyword evidence="20" id="KW-1185">Reference proteome</keyword>
<evidence type="ECO:0000256" key="13">
    <source>
        <dbReference type="ARBA" id="ARBA00033470"/>
    </source>
</evidence>
<dbReference type="InterPro" id="IPR006319">
    <property type="entry name" value="PEP_synth"/>
</dbReference>
<feature type="domain" description="PEP-utilising enzyme C-terminal" evidence="18">
    <location>
        <begin position="475"/>
        <end position="781"/>
    </location>
</feature>
<dbReference type="PROSITE" id="PS00742">
    <property type="entry name" value="PEP_ENZYMES_2"/>
    <property type="match status" value="1"/>
</dbReference>
<evidence type="ECO:0000256" key="12">
    <source>
        <dbReference type="ARBA" id="ARBA00022842"/>
    </source>
</evidence>
<name>A0ABP7LX25_9SPHN</name>
<keyword evidence="12 15" id="KW-0460">Magnesium</keyword>